<feature type="transmembrane region" description="Helical" evidence="8">
    <location>
        <begin position="238"/>
        <end position="257"/>
    </location>
</feature>
<dbReference type="AlphaFoldDB" id="A0A109MUH4"/>
<dbReference type="PIRSF" id="PIRSF006060">
    <property type="entry name" value="AA_transporter"/>
    <property type="match status" value="1"/>
</dbReference>
<evidence type="ECO:0000313" key="10">
    <source>
        <dbReference type="EMBL" id="KWW15480.1"/>
    </source>
</evidence>
<dbReference type="GO" id="GO:0006865">
    <property type="term" value="P:amino acid transport"/>
    <property type="evidence" value="ECO:0007669"/>
    <property type="project" value="UniProtKB-KW"/>
</dbReference>
<evidence type="ECO:0000256" key="5">
    <source>
        <dbReference type="ARBA" id="ARBA00022970"/>
    </source>
</evidence>
<proteinExistence type="predicted"/>
<gene>
    <name evidence="10" type="ORF">AS888_08075</name>
</gene>
<comment type="caution">
    <text evidence="10">The sequence shown here is derived from an EMBL/GenBank/DDBJ whole genome shotgun (WGS) entry which is preliminary data.</text>
</comment>
<protein>
    <submittedName>
        <fullName evidence="10">D-alanine/D-serine/glycine permease</fullName>
    </submittedName>
</protein>
<comment type="subcellular location">
    <subcellularLocation>
        <location evidence="1">Cell membrane</location>
        <topology evidence="1">Multi-pass membrane protein</topology>
    </subcellularLocation>
</comment>
<evidence type="ECO:0000256" key="4">
    <source>
        <dbReference type="ARBA" id="ARBA00022692"/>
    </source>
</evidence>
<sequence length="465" mass="50612">MANKDLNRDLKGRHIQMIALGGTIGVGLFMGSASAIKWTGPSVMLAYAISGLFIFLIMRAMGEMLYLEPSTGSFATFGYKYIHPLAGYMTAWSNWFQWVVVGMAEIIAVGTYMQYWFPHLPPWIPGLIAMVILGAANLISVKSFGEIEFWFSLVKIVTIVLMIVAGFGLIFFGLGNGGDAIGLSNLWEHGGWFTGGWKGFFFALSLVVAAYQGVELIGITAGEAKDPQKTITKAIQSTIWRILIFYIGAIFVIVTVYPWDQLTAIGSPFVATFAKVGITAAAGIINFVVITAAMSGCNSGIYSAGRMLYTLGMNGQAPKSFAKVSKSGVPLFGTFGVIIGLAIGVVLSYIAPKNLFVYVYSASVLPGMIPWFVILISQIKFRKIKRAEMVNHPFKMPFAPVTNYLTIAYLIMVLVGMWFNDETRISLIAGMVFLAIVVISFYAFGMGKRVPVDTQTTEETDVKAG</sequence>
<dbReference type="InterPro" id="IPR004841">
    <property type="entry name" value="AA-permease/SLC12A_dom"/>
</dbReference>
<keyword evidence="7 8" id="KW-0472">Membrane</keyword>
<keyword evidence="5" id="KW-0029">Amino-acid transport</keyword>
<feature type="transmembrane region" description="Helical" evidence="8">
    <location>
        <begin position="277"/>
        <end position="297"/>
    </location>
</feature>
<evidence type="ECO:0000256" key="3">
    <source>
        <dbReference type="ARBA" id="ARBA00022475"/>
    </source>
</evidence>
<keyword evidence="3" id="KW-1003">Cell membrane</keyword>
<keyword evidence="4 8" id="KW-0812">Transmembrane</keyword>
<keyword evidence="6 8" id="KW-1133">Transmembrane helix</keyword>
<dbReference type="Gene3D" id="1.20.1740.10">
    <property type="entry name" value="Amino acid/polyamine transporter I"/>
    <property type="match status" value="1"/>
</dbReference>
<feature type="transmembrane region" description="Helical" evidence="8">
    <location>
        <begin position="123"/>
        <end position="141"/>
    </location>
</feature>
<dbReference type="PANTHER" id="PTHR43495">
    <property type="entry name" value="GABA PERMEASE"/>
    <property type="match status" value="1"/>
</dbReference>
<evidence type="ECO:0000256" key="2">
    <source>
        <dbReference type="ARBA" id="ARBA00022448"/>
    </source>
</evidence>
<dbReference type="FunFam" id="1.20.1740.10:FF:000001">
    <property type="entry name" value="Amino acid permease"/>
    <property type="match status" value="1"/>
</dbReference>
<feature type="transmembrane region" description="Helical" evidence="8">
    <location>
        <begin position="357"/>
        <end position="377"/>
    </location>
</feature>
<dbReference type="GO" id="GO:0055085">
    <property type="term" value="P:transmembrane transport"/>
    <property type="evidence" value="ECO:0007669"/>
    <property type="project" value="InterPro"/>
</dbReference>
<evidence type="ECO:0000313" key="11">
    <source>
        <dbReference type="Proteomes" id="UP000064189"/>
    </source>
</evidence>
<evidence type="ECO:0000256" key="1">
    <source>
        <dbReference type="ARBA" id="ARBA00004651"/>
    </source>
</evidence>
<dbReference type="PROSITE" id="PS00218">
    <property type="entry name" value="AMINO_ACID_PERMEASE_1"/>
    <property type="match status" value="1"/>
</dbReference>
<feature type="transmembrane region" description="Helical" evidence="8">
    <location>
        <begin position="195"/>
        <end position="217"/>
    </location>
</feature>
<dbReference type="InterPro" id="IPR004840">
    <property type="entry name" value="Amino_acid_permease_CS"/>
</dbReference>
<dbReference type="EMBL" id="LNNH01000039">
    <property type="protein sequence ID" value="KWW15480.1"/>
    <property type="molecule type" value="Genomic_DNA"/>
</dbReference>
<feature type="transmembrane region" description="Helical" evidence="8">
    <location>
        <begin position="42"/>
        <end position="61"/>
    </location>
</feature>
<dbReference type="GO" id="GO:0005886">
    <property type="term" value="C:plasma membrane"/>
    <property type="evidence" value="ECO:0007669"/>
    <property type="project" value="UniProtKB-SubCell"/>
</dbReference>
<evidence type="ECO:0000256" key="6">
    <source>
        <dbReference type="ARBA" id="ARBA00022989"/>
    </source>
</evidence>
<dbReference type="Pfam" id="PF00324">
    <property type="entry name" value="AA_permease"/>
    <property type="match status" value="1"/>
</dbReference>
<feature type="transmembrane region" description="Helical" evidence="8">
    <location>
        <begin position="425"/>
        <end position="444"/>
    </location>
</feature>
<feature type="transmembrane region" description="Helical" evidence="8">
    <location>
        <begin position="153"/>
        <end position="175"/>
    </location>
</feature>
<evidence type="ECO:0000256" key="8">
    <source>
        <dbReference type="SAM" id="Phobius"/>
    </source>
</evidence>
<evidence type="ECO:0000259" key="9">
    <source>
        <dbReference type="Pfam" id="PF00324"/>
    </source>
</evidence>
<keyword evidence="2" id="KW-0813">Transport</keyword>
<dbReference type="Proteomes" id="UP000064189">
    <property type="component" value="Unassembled WGS sequence"/>
</dbReference>
<feature type="transmembrane region" description="Helical" evidence="8">
    <location>
        <begin position="95"/>
        <end position="117"/>
    </location>
</feature>
<feature type="transmembrane region" description="Helical" evidence="8">
    <location>
        <begin position="398"/>
        <end position="419"/>
    </location>
</feature>
<dbReference type="RefSeq" id="WP_061143568.1">
    <property type="nucleotide sequence ID" value="NZ_LNNH01000039.1"/>
</dbReference>
<dbReference type="PANTHER" id="PTHR43495:SF6">
    <property type="entry name" value="THREONINE_SERINE TRANSPORTER YBXG-RELATED"/>
    <property type="match status" value="1"/>
</dbReference>
<feature type="domain" description="Amino acid permease/ SLC12A" evidence="9">
    <location>
        <begin position="14"/>
        <end position="424"/>
    </location>
</feature>
<reference evidence="10 11" key="1">
    <citation type="submission" date="2015-11" db="EMBL/GenBank/DDBJ databases">
        <title>Genome Sequence of Bacillus simplex strain VanAntwerpen2.</title>
        <authorList>
            <person name="Couger M.B."/>
        </authorList>
    </citation>
    <scope>NUCLEOTIDE SEQUENCE [LARGE SCALE GENOMIC DNA]</scope>
    <source>
        <strain evidence="10 11">VanAntwerpen02</strain>
    </source>
</reference>
<feature type="transmembrane region" description="Helical" evidence="8">
    <location>
        <begin position="329"/>
        <end position="351"/>
    </location>
</feature>
<name>A0A109MUH4_9BACI</name>
<organism evidence="10 11">
    <name type="scientific">Peribacillus simplex</name>
    <dbReference type="NCBI Taxonomy" id="1478"/>
    <lineage>
        <taxon>Bacteria</taxon>
        <taxon>Bacillati</taxon>
        <taxon>Bacillota</taxon>
        <taxon>Bacilli</taxon>
        <taxon>Bacillales</taxon>
        <taxon>Bacillaceae</taxon>
        <taxon>Peribacillus</taxon>
    </lineage>
</organism>
<accession>A0A109MUH4</accession>
<keyword evidence="11" id="KW-1185">Reference proteome</keyword>
<feature type="transmembrane region" description="Helical" evidence="8">
    <location>
        <begin position="17"/>
        <end position="36"/>
    </location>
</feature>
<evidence type="ECO:0000256" key="7">
    <source>
        <dbReference type="ARBA" id="ARBA00023136"/>
    </source>
</evidence>